<dbReference type="OrthoDB" id="5228714at2759"/>
<keyword evidence="2" id="KW-1185">Reference proteome</keyword>
<comment type="caution">
    <text evidence="1">The sequence shown here is derived from an EMBL/GenBank/DDBJ whole genome shotgun (WGS) entry which is preliminary data.</text>
</comment>
<evidence type="ECO:0000313" key="2">
    <source>
        <dbReference type="Proteomes" id="UP000799441"/>
    </source>
</evidence>
<reference evidence="1" key="1">
    <citation type="journal article" date="2020" name="Stud. Mycol.">
        <title>101 Dothideomycetes genomes: a test case for predicting lifestyles and emergence of pathogens.</title>
        <authorList>
            <person name="Haridas S."/>
            <person name="Albert R."/>
            <person name="Binder M."/>
            <person name="Bloem J."/>
            <person name="Labutti K."/>
            <person name="Salamov A."/>
            <person name="Andreopoulos B."/>
            <person name="Baker S."/>
            <person name="Barry K."/>
            <person name="Bills G."/>
            <person name="Bluhm B."/>
            <person name="Cannon C."/>
            <person name="Castanera R."/>
            <person name="Culley D."/>
            <person name="Daum C."/>
            <person name="Ezra D."/>
            <person name="Gonzalez J."/>
            <person name="Henrissat B."/>
            <person name="Kuo A."/>
            <person name="Liang C."/>
            <person name="Lipzen A."/>
            <person name="Lutzoni F."/>
            <person name="Magnuson J."/>
            <person name="Mondo S."/>
            <person name="Nolan M."/>
            <person name="Ohm R."/>
            <person name="Pangilinan J."/>
            <person name="Park H.-J."/>
            <person name="Ramirez L."/>
            <person name="Alfaro M."/>
            <person name="Sun H."/>
            <person name="Tritt A."/>
            <person name="Yoshinaga Y."/>
            <person name="Zwiers L.-H."/>
            <person name="Turgeon B."/>
            <person name="Goodwin S."/>
            <person name="Spatafora J."/>
            <person name="Crous P."/>
            <person name="Grigoriev I."/>
        </authorList>
    </citation>
    <scope>NUCLEOTIDE SEQUENCE</scope>
    <source>
        <strain evidence="1">CBS 116435</strain>
    </source>
</reference>
<dbReference type="Proteomes" id="UP000799441">
    <property type="component" value="Unassembled WGS sequence"/>
</dbReference>
<evidence type="ECO:0000313" key="1">
    <source>
        <dbReference type="EMBL" id="KAF2716671.1"/>
    </source>
</evidence>
<protein>
    <submittedName>
        <fullName evidence="1">Uncharacterized protein</fullName>
    </submittedName>
</protein>
<proteinExistence type="predicted"/>
<accession>A0A9P4UKU9</accession>
<name>A0A9P4UKU9_9PEZI</name>
<gene>
    <name evidence="1" type="ORF">K431DRAFT_289199</name>
</gene>
<dbReference type="EMBL" id="MU003865">
    <property type="protein sequence ID" value="KAF2716671.1"/>
    <property type="molecule type" value="Genomic_DNA"/>
</dbReference>
<organism evidence="1 2">
    <name type="scientific">Polychaeton citri CBS 116435</name>
    <dbReference type="NCBI Taxonomy" id="1314669"/>
    <lineage>
        <taxon>Eukaryota</taxon>
        <taxon>Fungi</taxon>
        <taxon>Dikarya</taxon>
        <taxon>Ascomycota</taxon>
        <taxon>Pezizomycotina</taxon>
        <taxon>Dothideomycetes</taxon>
        <taxon>Dothideomycetidae</taxon>
        <taxon>Capnodiales</taxon>
        <taxon>Capnodiaceae</taxon>
        <taxon>Polychaeton</taxon>
    </lineage>
</organism>
<dbReference type="AlphaFoldDB" id="A0A9P4UKU9"/>
<sequence length="203" mass="23440">MSGDNPSPEKQVLAPLWSIQVYVTFGATASSDPDLPTQLRDNVIQMVVEPYPLRFDTYFLPNADRESCMTHYRAEKAARADTHFDIVPQYDKNYCGFMVILDDPDWQNAKAQVLQFDPLPELRVDPEDPACLAYEFIDERVRVKSDVMPRPFPVLGIPWTAEDARKAMEQFLVDVIRDLTFTVGFRERRERYQEAIDGGKESW</sequence>